<dbReference type="PROSITE" id="PS51257">
    <property type="entry name" value="PROKAR_LIPOPROTEIN"/>
    <property type="match status" value="1"/>
</dbReference>
<dbReference type="EMBL" id="QFPO01000017">
    <property type="protein sequence ID" value="PZQ11175.1"/>
    <property type="molecule type" value="Genomic_DNA"/>
</dbReference>
<dbReference type="InterPro" id="IPR032109">
    <property type="entry name" value="Big_3_5"/>
</dbReference>
<comment type="caution">
    <text evidence="2">The sequence shown here is derived from an EMBL/GenBank/DDBJ whole genome shotgun (WGS) entry which is preliminary data.</text>
</comment>
<accession>A0A2W5K7U4</accession>
<dbReference type="Pfam" id="PF16640">
    <property type="entry name" value="Big_3_5"/>
    <property type="match status" value="1"/>
</dbReference>
<evidence type="ECO:0000259" key="1">
    <source>
        <dbReference type="Pfam" id="PF16640"/>
    </source>
</evidence>
<proteinExistence type="predicted"/>
<organism evidence="2 3">
    <name type="scientific">Rhodanobacter denitrificans</name>
    <dbReference type="NCBI Taxonomy" id="666685"/>
    <lineage>
        <taxon>Bacteria</taxon>
        <taxon>Pseudomonadati</taxon>
        <taxon>Pseudomonadota</taxon>
        <taxon>Gammaproteobacteria</taxon>
        <taxon>Lysobacterales</taxon>
        <taxon>Rhodanobacteraceae</taxon>
        <taxon>Rhodanobacter</taxon>
    </lineage>
</organism>
<sequence length="1117" mass="115966">MSTNKGMRAWRAWIGRAALAAIPLLLSACGASGPMWVPAPLLADASHETAASGAYRPYEAALRVGPDDQAALKFSLATLPSGTLRKLTIADGAATPGSEPYALTAEKVFRARLVLFVDAVHESGYIHVDGIYTPGTDCFADEGTRPVCSHTVVAGALAADADDPSRPLRIAQRGFYSFDVTELVKDRIRGGHAGVLRVSSALDTETGRYGRFDFASKEKVMGQAYAHHQPQLLITLTDAAGLVTRSRVTTSVQNVLADPSIADRDFLLDESLLMNGSPEARAYALISPRTLQTGGATMRSFLNQVGTRGYKVSMTAFVNAPFPATPQLTPQATWYRIPNFNLNNARITWNNGWTEPSAGALLATSALSSDSPSQALSIDVSTGYVDALAQAYAQDSLTVNFAVAGTTNVPGPVTLDGLRHTGTGHAPRLVAVISPAPTNSLYAFDLNDNTRRIVYCMYPLNNAGNCGDTLNFRARIGQQVSPSQYIVSIRSVLGDTNPEYATQINVAVPISGPSVDLQADPDPDSQSLAPGFDSLGYLLDVGRANREVGTYQGYVSLPGHNTRGTLNFENLPLPSAALSGPARVTIPAGADAVTVPADAAEPFVLEVDDAIVNANIDDTTVWRFASTDPSDTLPGEVQRTHGSVALPMTFGSAGPRTITVTSKGDATIGATFEVIVDRQTTVTLQAQGSIAVFGEPLTLHAEVSDNAGAPIGSGTLRFLDGAAVLAEVPILDGMASWTSDAFEVGVHAISAAYDGDPARYLTTAVSADQAFAVDRAGTAMRLSAPASVLIGDPVEVDVTLGVVAPGAGTPGGTVVVSDGSASCAFDLAEASGCTLTPPVAGLLTLTVTYSGDARFLGTAAMAPLAVLERALLTASLEDGSAYARYGRVVDYAVTLRNDGLGEASAVPVEATLSAAFDGAYAQWQCFGAGAGALCAAAGNGPLRDLATIPPGRSLTWLVSAPILRDSTAPDATLALDVGGHAPVQARDLNTLVLLRDGLDAPYADGTRIAGEAAEAILQGTHVHAFALPPPGERRIDTVLVVHGRDVEVAVDRAWLDAAAVAVRLAVRGADVERVSAWVRADAAATLAISALALDEHVTTLLLEGAEAPAAMTVAGAQ</sequence>
<evidence type="ECO:0000313" key="2">
    <source>
        <dbReference type="EMBL" id="PZQ11175.1"/>
    </source>
</evidence>
<reference evidence="2 3" key="1">
    <citation type="submission" date="2017-08" db="EMBL/GenBank/DDBJ databases">
        <title>Infants hospitalized years apart are colonized by the same room-sourced microbial strains.</title>
        <authorList>
            <person name="Brooks B."/>
            <person name="Olm M.R."/>
            <person name="Firek B.A."/>
            <person name="Baker R."/>
            <person name="Thomas B.C."/>
            <person name="Morowitz M.J."/>
            <person name="Banfield J.F."/>
        </authorList>
    </citation>
    <scope>NUCLEOTIDE SEQUENCE [LARGE SCALE GENOMIC DNA]</scope>
    <source>
        <strain evidence="2">S2_005_003_R2_42</strain>
    </source>
</reference>
<dbReference type="InterPro" id="IPR013783">
    <property type="entry name" value="Ig-like_fold"/>
</dbReference>
<name>A0A2W5K7U4_9GAMM</name>
<evidence type="ECO:0000313" key="3">
    <source>
        <dbReference type="Proteomes" id="UP000249046"/>
    </source>
</evidence>
<dbReference type="Gene3D" id="2.60.40.10">
    <property type="entry name" value="Immunoglobulins"/>
    <property type="match status" value="2"/>
</dbReference>
<dbReference type="Proteomes" id="UP000249046">
    <property type="component" value="Unassembled WGS sequence"/>
</dbReference>
<gene>
    <name evidence="2" type="ORF">DI564_14815</name>
</gene>
<dbReference type="AlphaFoldDB" id="A0A2W5K7U4"/>
<protein>
    <recommendedName>
        <fullName evidence="1">Bacterial Ig-like domain-containing protein</fullName>
    </recommendedName>
</protein>
<feature type="domain" description="Bacterial Ig-like" evidence="1">
    <location>
        <begin position="686"/>
        <end position="766"/>
    </location>
</feature>